<dbReference type="EMBL" id="QGGR01000020">
    <property type="protein sequence ID" value="PWK40118.1"/>
    <property type="molecule type" value="Genomic_DNA"/>
</dbReference>
<proteinExistence type="predicted"/>
<dbReference type="AlphaFoldDB" id="A0A316F504"/>
<keyword evidence="3" id="KW-1185">Reference proteome</keyword>
<reference evidence="2 3" key="1">
    <citation type="submission" date="2018-05" db="EMBL/GenBank/DDBJ databases">
        <title>Genomic Encyclopedia of Archaeal and Bacterial Type Strains, Phase II (KMG-II): from individual species to whole genera.</title>
        <authorList>
            <person name="Goeker M."/>
        </authorList>
    </citation>
    <scope>NUCLEOTIDE SEQUENCE [LARGE SCALE GENOMIC DNA]</scope>
    <source>
        <strain evidence="2 3">DSM 45184</strain>
    </source>
</reference>
<feature type="region of interest" description="Disordered" evidence="1">
    <location>
        <begin position="127"/>
        <end position="161"/>
    </location>
</feature>
<evidence type="ECO:0000256" key="1">
    <source>
        <dbReference type="SAM" id="MobiDB-lite"/>
    </source>
</evidence>
<dbReference type="RefSeq" id="WP_109600067.1">
    <property type="nucleotide sequence ID" value="NZ_BONA01000074.1"/>
</dbReference>
<evidence type="ECO:0000313" key="2">
    <source>
        <dbReference type="EMBL" id="PWK40118.1"/>
    </source>
</evidence>
<comment type="caution">
    <text evidence="2">The sequence shown here is derived from an EMBL/GenBank/DDBJ whole genome shotgun (WGS) entry which is preliminary data.</text>
</comment>
<protein>
    <submittedName>
        <fullName evidence="2">Uncharacterized protein</fullName>
    </submittedName>
</protein>
<accession>A0A316F504</accession>
<feature type="compositionally biased region" description="Low complexity" evidence="1">
    <location>
        <begin position="127"/>
        <end position="152"/>
    </location>
</feature>
<sequence length="180" mass="18796">MDEYGTDSAGVGAAPSVARLLLELRSRATIDVKTLGKALQVRPQGKTGVAVRIHPGGVDFAVDRDRANDVALSMPGAFVIDPDDPDCWVSVQADYIDDNYDALLDATAEAVELRAAGKPAPVKRARAAAAPKATVPKAAGTTAAKTRAAAKPAPRPDPPRCPKCRQYELLASGECPSGYC</sequence>
<gene>
    <name evidence="2" type="ORF">BC793_12057</name>
</gene>
<name>A0A316F504_9ACTN</name>
<evidence type="ECO:0000313" key="3">
    <source>
        <dbReference type="Proteomes" id="UP000245697"/>
    </source>
</evidence>
<dbReference type="Proteomes" id="UP000245697">
    <property type="component" value="Unassembled WGS sequence"/>
</dbReference>
<organism evidence="2 3">
    <name type="scientific">Actinoplanes xinjiangensis</name>
    <dbReference type="NCBI Taxonomy" id="512350"/>
    <lineage>
        <taxon>Bacteria</taxon>
        <taxon>Bacillati</taxon>
        <taxon>Actinomycetota</taxon>
        <taxon>Actinomycetes</taxon>
        <taxon>Micromonosporales</taxon>
        <taxon>Micromonosporaceae</taxon>
        <taxon>Actinoplanes</taxon>
    </lineage>
</organism>
<dbReference type="OrthoDB" id="3294727at2"/>